<organism evidence="1 2">
    <name type="scientific">Thermoleptolyngbya sichuanensis A183</name>
    <dbReference type="NCBI Taxonomy" id="2737172"/>
    <lineage>
        <taxon>Bacteria</taxon>
        <taxon>Bacillati</taxon>
        <taxon>Cyanobacteriota</taxon>
        <taxon>Cyanophyceae</taxon>
        <taxon>Oculatellales</taxon>
        <taxon>Oculatellaceae</taxon>
        <taxon>Thermoleptolyngbya</taxon>
        <taxon>Thermoleptolyngbya sichuanensis</taxon>
    </lineage>
</organism>
<proteinExistence type="predicted"/>
<name>A0A6M8BFN4_9CYAN</name>
<dbReference type="RefSeq" id="WP_172354353.1">
    <property type="nucleotide sequence ID" value="NZ_CP053661.1"/>
</dbReference>
<dbReference type="EMBL" id="CP053661">
    <property type="protein sequence ID" value="QKD81973.1"/>
    <property type="molecule type" value="Genomic_DNA"/>
</dbReference>
<dbReference type="PANTHER" id="PTHR37466">
    <property type="entry name" value="SLR1628 PROTEIN"/>
    <property type="match status" value="1"/>
</dbReference>
<dbReference type="InterPro" id="IPR018714">
    <property type="entry name" value="DUF2237"/>
</dbReference>
<evidence type="ECO:0000313" key="1">
    <source>
        <dbReference type="EMBL" id="QKD81973.1"/>
    </source>
</evidence>
<dbReference type="Gene3D" id="3.30.56.110">
    <property type="entry name" value="Protein of unknown function DUF2237"/>
    <property type="match status" value="1"/>
</dbReference>
<reference evidence="1 2" key="1">
    <citation type="submission" date="2020-05" db="EMBL/GenBank/DDBJ databases">
        <title>Complete genome sequence of of a novel Thermoleptolyngbya strain isolated from hot springs of Ganzi, Sichuan China.</title>
        <authorList>
            <person name="Tang J."/>
            <person name="Daroch M."/>
            <person name="Li L."/>
            <person name="Waleron K."/>
            <person name="Waleron M."/>
            <person name="Waleron M."/>
        </authorList>
    </citation>
    <scope>NUCLEOTIDE SEQUENCE [LARGE SCALE GENOMIC DNA]</scope>
    <source>
        <strain evidence="1 2">PKUAC-SCTA183</strain>
    </source>
</reference>
<sequence>MADARNVLGSKLEVCSISPMTGFYRDGCCSTGAGDFGAHVVCAEVTQEFLDYTKAQGNDLCTPMPAYGFPGLKPGDRWCLCASRWKEALDAGVAPPVVLAATHASALEYVSMAELEKHALDLAG</sequence>
<protein>
    <submittedName>
        <fullName evidence="1">DUF2237 domain-containing protein</fullName>
    </submittedName>
</protein>
<evidence type="ECO:0000313" key="2">
    <source>
        <dbReference type="Proteomes" id="UP000505210"/>
    </source>
</evidence>
<gene>
    <name evidence="1" type="ORF">HPC62_06965</name>
</gene>
<keyword evidence="2" id="KW-1185">Reference proteome</keyword>
<dbReference type="AlphaFoldDB" id="A0A6M8BFN4"/>
<accession>A0A6M8BFN4</accession>
<dbReference type="PANTHER" id="PTHR37466:SF1">
    <property type="entry name" value="SLR1628 PROTEIN"/>
    <property type="match status" value="1"/>
</dbReference>
<dbReference type="Pfam" id="PF09996">
    <property type="entry name" value="DUF2237"/>
    <property type="match status" value="1"/>
</dbReference>
<dbReference type="KEGG" id="theu:HPC62_06965"/>
<dbReference type="Proteomes" id="UP000505210">
    <property type="component" value="Chromosome"/>
</dbReference>